<evidence type="ECO:0000313" key="1">
    <source>
        <dbReference type="EMBL" id="HJF85896.1"/>
    </source>
</evidence>
<comment type="caution">
    <text evidence="1">The sequence shown here is derived from an EMBL/GenBank/DDBJ whole genome shotgun (WGS) entry which is preliminary data.</text>
</comment>
<gene>
    <name evidence="1" type="ORF">K8V88_00495</name>
</gene>
<dbReference type="AlphaFoldDB" id="A0A921HQ41"/>
<evidence type="ECO:0000313" key="2">
    <source>
        <dbReference type="Proteomes" id="UP000747013"/>
    </source>
</evidence>
<proteinExistence type="predicted"/>
<dbReference type="EMBL" id="DYWC01000017">
    <property type="protein sequence ID" value="HJF85896.1"/>
    <property type="molecule type" value="Genomic_DNA"/>
</dbReference>
<organism evidence="1 2">
    <name type="scientific">Companilactobacillus farciminis</name>
    <dbReference type="NCBI Taxonomy" id="1612"/>
    <lineage>
        <taxon>Bacteria</taxon>
        <taxon>Bacillati</taxon>
        <taxon>Bacillota</taxon>
        <taxon>Bacilli</taxon>
        <taxon>Lactobacillales</taxon>
        <taxon>Lactobacillaceae</taxon>
        <taxon>Companilactobacillus</taxon>
    </lineage>
</organism>
<dbReference type="Proteomes" id="UP000747013">
    <property type="component" value="Unassembled WGS sequence"/>
</dbReference>
<reference evidence="1" key="1">
    <citation type="journal article" date="2021" name="PeerJ">
        <title>Extensive microbial diversity within the chicken gut microbiome revealed by metagenomics and culture.</title>
        <authorList>
            <person name="Gilroy R."/>
            <person name="Ravi A."/>
            <person name="Getino M."/>
            <person name="Pursley I."/>
            <person name="Horton D.L."/>
            <person name="Alikhan N.F."/>
            <person name="Baker D."/>
            <person name="Gharbi K."/>
            <person name="Hall N."/>
            <person name="Watson M."/>
            <person name="Adriaenssens E.M."/>
            <person name="Foster-Nyarko E."/>
            <person name="Jarju S."/>
            <person name="Secka A."/>
            <person name="Antonio M."/>
            <person name="Oren A."/>
            <person name="Chaudhuri R.R."/>
            <person name="La Ragione R."/>
            <person name="Hildebrand F."/>
            <person name="Pallen M.J."/>
        </authorList>
    </citation>
    <scope>NUCLEOTIDE SEQUENCE</scope>
    <source>
        <strain evidence="1">7886</strain>
    </source>
</reference>
<protein>
    <submittedName>
        <fullName evidence="1">Uncharacterized protein</fullName>
    </submittedName>
</protein>
<accession>A0A921HQ41</accession>
<name>A0A921HQ41_9LACO</name>
<sequence length="163" mass="19190">MLLDIQDFAQNQRERQELLNKEVALTYKQLCKTIEDIPTTEFDKFLNPKLKKEIERYYQHVEDGNYQNTLEIDITKNQLIKLYTKVNDSTAAAAYRDARTKAENCIYSIKIAEEIIIDGLIKRLYDYIKAADENFIIKTGDQIDFEHRHAFCIIIKYPTTELS</sequence>
<reference evidence="1" key="2">
    <citation type="submission" date="2021-09" db="EMBL/GenBank/DDBJ databases">
        <authorList>
            <person name="Gilroy R."/>
        </authorList>
    </citation>
    <scope>NUCLEOTIDE SEQUENCE</scope>
    <source>
        <strain evidence="1">7886</strain>
    </source>
</reference>